<dbReference type="GO" id="GO:0030288">
    <property type="term" value="C:outer membrane-bounded periplasmic space"/>
    <property type="evidence" value="ECO:0007669"/>
    <property type="project" value="TreeGrafter"/>
</dbReference>
<dbReference type="InterPro" id="IPR032693">
    <property type="entry name" value="YtkA-like_dom"/>
</dbReference>
<feature type="domain" description="YtkA-like" evidence="4">
    <location>
        <begin position="44"/>
        <end position="122"/>
    </location>
</feature>
<keyword evidence="3" id="KW-0732">Signal</keyword>
<dbReference type="Pfam" id="PF25975">
    <property type="entry name" value="CzcB_C"/>
    <property type="match status" value="1"/>
</dbReference>
<dbReference type="Pfam" id="PF25869">
    <property type="entry name" value="3HB_CusB"/>
    <property type="match status" value="1"/>
</dbReference>
<dbReference type="InterPro" id="IPR058790">
    <property type="entry name" value="BSH_CusB"/>
</dbReference>
<dbReference type="AlphaFoldDB" id="A0A7W4Z7V1"/>
<comment type="similarity">
    <text evidence="1">Belongs to the membrane fusion protein (MFP) (TC 8.A.1) family.</text>
</comment>
<evidence type="ECO:0000259" key="7">
    <source>
        <dbReference type="Pfam" id="PF25919"/>
    </source>
</evidence>
<dbReference type="InterPro" id="IPR045800">
    <property type="entry name" value="HMBD"/>
</dbReference>
<evidence type="ECO:0000259" key="5">
    <source>
        <dbReference type="Pfam" id="PF19335"/>
    </source>
</evidence>
<evidence type="ECO:0000313" key="11">
    <source>
        <dbReference type="Proteomes" id="UP000535937"/>
    </source>
</evidence>
<evidence type="ECO:0000256" key="3">
    <source>
        <dbReference type="SAM" id="SignalP"/>
    </source>
</evidence>
<feature type="domain" description="CusB-like beta-barrel" evidence="8">
    <location>
        <begin position="354"/>
        <end position="430"/>
    </location>
</feature>
<gene>
    <name evidence="10" type="ORF">FHS09_000684</name>
</gene>
<dbReference type="Gene3D" id="6.10.140.730">
    <property type="match status" value="1"/>
</dbReference>
<feature type="domain" description="CusB-like three alpha-helical bundle" evidence="6">
    <location>
        <begin position="270"/>
        <end position="316"/>
    </location>
</feature>
<keyword evidence="11" id="KW-1185">Reference proteome</keyword>
<dbReference type="FunFam" id="2.40.30.170:FF:000010">
    <property type="entry name" value="Efflux RND transporter periplasmic adaptor subunit"/>
    <property type="match status" value="1"/>
</dbReference>
<dbReference type="InterPro" id="IPR058791">
    <property type="entry name" value="3HB_CusB"/>
</dbReference>
<feature type="domain" description="CusB-like barrel-sandwich hybrid" evidence="7">
    <location>
        <begin position="236"/>
        <end position="349"/>
    </location>
</feature>
<proteinExistence type="inferred from homology"/>
<evidence type="ECO:0000259" key="9">
    <source>
        <dbReference type="Pfam" id="PF25975"/>
    </source>
</evidence>
<dbReference type="Proteomes" id="UP000535937">
    <property type="component" value="Unassembled WGS sequence"/>
</dbReference>
<reference evidence="10 11" key="1">
    <citation type="submission" date="2020-08" db="EMBL/GenBank/DDBJ databases">
        <title>Genomic Encyclopedia of Type Strains, Phase III (KMG-III): the genomes of soil and plant-associated and newly described type strains.</title>
        <authorList>
            <person name="Whitman W."/>
        </authorList>
    </citation>
    <scope>NUCLEOTIDE SEQUENCE [LARGE SCALE GENOMIC DNA]</scope>
    <source>
        <strain evidence="10 11">CECT 8799</strain>
    </source>
</reference>
<feature type="domain" description="CzcB-like C-terminal circularly permuted SH3-like" evidence="9">
    <location>
        <begin position="437"/>
        <end position="496"/>
    </location>
</feature>
<dbReference type="InterPro" id="IPR058649">
    <property type="entry name" value="CzcB_C"/>
</dbReference>
<protein>
    <submittedName>
        <fullName evidence="10">Cu(I)/Ag(I) efflux system membrane fusion protein</fullName>
    </submittedName>
</protein>
<dbReference type="Pfam" id="PF19335">
    <property type="entry name" value="HMBD"/>
    <property type="match status" value="1"/>
</dbReference>
<feature type="domain" description="Heavy metal binding" evidence="5">
    <location>
        <begin position="158"/>
        <end position="185"/>
    </location>
</feature>
<dbReference type="GO" id="GO:0015679">
    <property type="term" value="P:plasma membrane copper ion transport"/>
    <property type="evidence" value="ECO:0007669"/>
    <property type="project" value="TreeGrafter"/>
</dbReference>
<dbReference type="GO" id="GO:0060003">
    <property type="term" value="P:copper ion export"/>
    <property type="evidence" value="ECO:0007669"/>
    <property type="project" value="TreeGrafter"/>
</dbReference>
<dbReference type="RefSeq" id="WP_183456661.1">
    <property type="nucleotide sequence ID" value="NZ_JACHWZ010000002.1"/>
</dbReference>
<keyword evidence="2" id="KW-0813">Transport</keyword>
<evidence type="ECO:0000259" key="4">
    <source>
        <dbReference type="Pfam" id="PF13115"/>
    </source>
</evidence>
<comment type="caution">
    <text evidence="10">The sequence shown here is derived from an EMBL/GenBank/DDBJ whole genome shotgun (WGS) entry which is preliminary data.</text>
</comment>
<dbReference type="Gene3D" id="2.40.420.20">
    <property type="match status" value="1"/>
</dbReference>
<sequence>MIKGKYLAAALALLAVALLSYWALQSQRPAETTAEFIEAGPFRIAVSIDPERPQVGKNKIHIEVRDGENNPVEGAQVRAVAEMPVMGAMPAMRAQADIEETSAGVYEGEFELSMEGAWPLAVDVATSHDKHVDLVFDMTTSRTGLRLTSAPGKSDTAYYTCAMHPSVKSAAPGTCPICGMDLAPVSREELESGSVAIDEGRRQAIGVKTGTVVRRPFALPLRLQGQVAYDETRLADVSLRFDGWIGKLDADFEGKQIARGDVLFTVYSPELLALQDEYLQSSKRGGTTEAVARKRLRLWGLSARQIQWLREQGEARDYVPIFAPQSGVIIEKNIVAGSAFKKGEKLLRLADLRRVWVEGFAYEDQLPLLRAGMPARVRLTNVPGAEMSAEVIQLDPFLDPKSHSARLRLGLDNPQGHLRPGLFADIEVRAALGELLLVPRDAVLVSGDKRIVFLDLGNGRLKPVVVRTGYSDGEHIVIRSGLEEGDRIVTSGVFLIAAESRLKSGMQQW</sequence>
<evidence type="ECO:0000259" key="8">
    <source>
        <dbReference type="Pfam" id="PF25954"/>
    </source>
</evidence>
<evidence type="ECO:0000256" key="2">
    <source>
        <dbReference type="ARBA" id="ARBA00022448"/>
    </source>
</evidence>
<dbReference type="EMBL" id="JACHWZ010000002">
    <property type="protein sequence ID" value="MBB3059876.1"/>
    <property type="molecule type" value="Genomic_DNA"/>
</dbReference>
<feature type="chain" id="PRO_5031384916" evidence="3">
    <location>
        <begin position="23"/>
        <end position="509"/>
    </location>
</feature>
<dbReference type="SUPFAM" id="SSF111369">
    <property type="entry name" value="HlyD-like secretion proteins"/>
    <property type="match status" value="1"/>
</dbReference>
<name>A0A7W4Z7V1_9GAMM</name>
<dbReference type="NCBIfam" id="TIGR01730">
    <property type="entry name" value="RND_mfp"/>
    <property type="match status" value="1"/>
</dbReference>
<dbReference type="Pfam" id="PF25919">
    <property type="entry name" value="BSH_CusB"/>
    <property type="match status" value="1"/>
</dbReference>
<evidence type="ECO:0000259" key="6">
    <source>
        <dbReference type="Pfam" id="PF25869"/>
    </source>
</evidence>
<dbReference type="InterPro" id="IPR058792">
    <property type="entry name" value="Beta-barrel_RND_2"/>
</dbReference>
<dbReference type="Pfam" id="PF13115">
    <property type="entry name" value="YtkA"/>
    <property type="match status" value="1"/>
</dbReference>
<evidence type="ECO:0000313" key="10">
    <source>
        <dbReference type="EMBL" id="MBB3059876.1"/>
    </source>
</evidence>
<dbReference type="Gene3D" id="2.40.30.170">
    <property type="match status" value="1"/>
</dbReference>
<evidence type="ECO:0000256" key="1">
    <source>
        <dbReference type="ARBA" id="ARBA00009477"/>
    </source>
</evidence>
<organism evidence="10 11">
    <name type="scientific">Microbulbifer rhizosphaerae</name>
    <dbReference type="NCBI Taxonomy" id="1562603"/>
    <lineage>
        <taxon>Bacteria</taxon>
        <taxon>Pseudomonadati</taxon>
        <taxon>Pseudomonadota</taxon>
        <taxon>Gammaproteobacteria</taxon>
        <taxon>Cellvibrionales</taxon>
        <taxon>Microbulbiferaceae</taxon>
        <taxon>Microbulbifer</taxon>
    </lineage>
</organism>
<dbReference type="InterPro" id="IPR051909">
    <property type="entry name" value="MFP_Cation_Efflux"/>
</dbReference>
<dbReference type="GO" id="GO:0046914">
    <property type="term" value="F:transition metal ion binding"/>
    <property type="evidence" value="ECO:0007669"/>
    <property type="project" value="TreeGrafter"/>
</dbReference>
<feature type="signal peptide" evidence="3">
    <location>
        <begin position="1"/>
        <end position="22"/>
    </location>
</feature>
<accession>A0A7W4Z7V1</accession>
<dbReference type="PANTHER" id="PTHR30097">
    <property type="entry name" value="CATION EFFLUX SYSTEM PROTEIN CUSB"/>
    <property type="match status" value="1"/>
</dbReference>
<dbReference type="GO" id="GO:0016020">
    <property type="term" value="C:membrane"/>
    <property type="evidence" value="ECO:0007669"/>
    <property type="project" value="InterPro"/>
</dbReference>
<dbReference type="Pfam" id="PF25954">
    <property type="entry name" value="Beta-barrel_RND_2"/>
    <property type="match status" value="1"/>
</dbReference>
<dbReference type="GO" id="GO:0022857">
    <property type="term" value="F:transmembrane transporter activity"/>
    <property type="evidence" value="ECO:0007669"/>
    <property type="project" value="InterPro"/>
</dbReference>
<dbReference type="InterPro" id="IPR006143">
    <property type="entry name" value="RND_pump_MFP"/>
</dbReference>
<dbReference type="PANTHER" id="PTHR30097:SF15">
    <property type="entry name" value="CATION EFFLUX SYSTEM PROTEIN CUSB"/>
    <property type="match status" value="1"/>
</dbReference>